<keyword evidence="2" id="KW-1003">Cell membrane</keyword>
<dbReference type="GO" id="GO:0005524">
    <property type="term" value="F:ATP binding"/>
    <property type="evidence" value="ECO:0007669"/>
    <property type="project" value="UniProtKB-KW"/>
</dbReference>
<feature type="non-terminal residue" evidence="11">
    <location>
        <position position="194"/>
    </location>
</feature>
<evidence type="ECO:0000256" key="4">
    <source>
        <dbReference type="ARBA" id="ARBA00022741"/>
    </source>
</evidence>
<evidence type="ECO:0000256" key="5">
    <source>
        <dbReference type="ARBA" id="ARBA00022840"/>
    </source>
</evidence>
<keyword evidence="7" id="KW-0902">Two-component regulatory system</keyword>
<comment type="subcellular location">
    <subcellularLocation>
        <location evidence="1">Cell membrane</location>
        <topology evidence="1">Multi-pass membrane protein</topology>
    </subcellularLocation>
</comment>
<name>A0A382JB67_9ZZZZ</name>
<evidence type="ECO:0000256" key="6">
    <source>
        <dbReference type="ARBA" id="ARBA00022989"/>
    </source>
</evidence>
<keyword evidence="5" id="KW-0067">ATP-binding</keyword>
<reference evidence="11" key="1">
    <citation type="submission" date="2018-05" db="EMBL/GenBank/DDBJ databases">
        <authorList>
            <person name="Lanie J.A."/>
            <person name="Ng W.-L."/>
            <person name="Kazmierczak K.M."/>
            <person name="Andrzejewski T.M."/>
            <person name="Davidsen T.M."/>
            <person name="Wayne K.J."/>
            <person name="Tettelin H."/>
            <person name="Glass J.I."/>
            <person name="Rusch D."/>
            <person name="Podicherti R."/>
            <person name="Tsui H.-C.T."/>
            <person name="Winkler M.E."/>
        </authorList>
    </citation>
    <scope>NUCLEOTIDE SEQUENCE</scope>
</reference>
<protein>
    <recommendedName>
        <fullName evidence="10">Nitrogen regulation protein NtrY-like N-terminal domain-containing protein</fullName>
    </recommendedName>
</protein>
<evidence type="ECO:0000256" key="9">
    <source>
        <dbReference type="SAM" id="Phobius"/>
    </source>
</evidence>
<evidence type="ECO:0000256" key="1">
    <source>
        <dbReference type="ARBA" id="ARBA00004651"/>
    </source>
</evidence>
<accession>A0A382JB67</accession>
<evidence type="ECO:0000313" key="11">
    <source>
        <dbReference type="EMBL" id="SVC09360.1"/>
    </source>
</evidence>
<sequence>MNIKTISHNNKSSSLFNVVSKAWLNIIGWAENIALLRKIAFFLSIASVLFAGATYFVLTDAEFLRSYPKTTQGILIADLTLFLALGILVFRKLVDIWISRKREFSGSRIHVRLVSILALLTATPAILVAVFSILIFNMGIQGWFSEQIRGTLEESQIVAQSYLKEHQNNARSQIIALARDLRSEGNTIYQNPRY</sequence>
<feature type="transmembrane region" description="Helical" evidence="9">
    <location>
        <begin position="111"/>
        <end position="136"/>
    </location>
</feature>
<feature type="transmembrane region" description="Helical" evidence="9">
    <location>
        <begin position="39"/>
        <end position="58"/>
    </location>
</feature>
<dbReference type="GO" id="GO:0000160">
    <property type="term" value="P:phosphorelay signal transduction system"/>
    <property type="evidence" value="ECO:0007669"/>
    <property type="project" value="UniProtKB-KW"/>
</dbReference>
<dbReference type="GO" id="GO:0005886">
    <property type="term" value="C:plasma membrane"/>
    <property type="evidence" value="ECO:0007669"/>
    <property type="project" value="UniProtKB-SubCell"/>
</dbReference>
<keyword evidence="4" id="KW-0547">Nucleotide-binding</keyword>
<feature type="transmembrane region" description="Helical" evidence="9">
    <location>
        <begin position="70"/>
        <end position="90"/>
    </location>
</feature>
<evidence type="ECO:0000256" key="7">
    <source>
        <dbReference type="ARBA" id="ARBA00023012"/>
    </source>
</evidence>
<keyword evidence="8 9" id="KW-0472">Membrane</keyword>
<evidence type="ECO:0000256" key="8">
    <source>
        <dbReference type="ARBA" id="ARBA00023136"/>
    </source>
</evidence>
<dbReference type="InterPro" id="IPR045671">
    <property type="entry name" value="NtrY-like_N"/>
</dbReference>
<dbReference type="EMBL" id="UINC01073177">
    <property type="protein sequence ID" value="SVC09360.1"/>
    <property type="molecule type" value="Genomic_DNA"/>
</dbReference>
<keyword evidence="6 9" id="KW-1133">Transmembrane helix</keyword>
<feature type="domain" description="Nitrogen regulation protein NtrY-like N-terminal" evidence="10">
    <location>
        <begin position="44"/>
        <end position="184"/>
    </location>
</feature>
<organism evidence="11">
    <name type="scientific">marine metagenome</name>
    <dbReference type="NCBI Taxonomy" id="408172"/>
    <lineage>
        <taxon>unclassified sequences</taxon>
        <taxon>metagenomes</taxon>
        <taxon>ecological metagenomes</taxon>
    </lineage>
</organism>
<evidence type="ECO:0000256" key="3">
    <source>
        <dbReference type="ARBA" id="ARBA00022692"/>
    </source>
</evidence>
<dbReference type="AlphaFoldDB" id="A0A382JB67"/>
<evidence type="ECO:0000259" key="10">
    <source>
        <dbReference type="Pfam" id="PF19312"/>
    </source>
</evidence>
<keyword evidence="3 9" id="KW-0812">Transmembrane</keyword>
<gene>
    <name evidence="11" type="ORF">METZ01_LOCUS262214</name>
</gene>
<dbReference type="Pfam" id="PF19312">
    <property type="entry name" value="NtrY_N"/>
    <property type="match status" value="1"/>
</dbReference>
<proteinExistence type="predicted"/>
<evidence type="ECO:0000256" key="2">
    <source>
        <dbReference type="ARBA" id="ARBA00022475"/>
    </source>
</evidence>